<evidence type="ECO:0000313" key="3">
    <source>
        <dbReference type="Proteomes" id="UP000008983"/>
    </source>
</evidence>
<dbReference type="OrthoDB" id="272810at2759"/>
<dbReference type="GO" id="GO:0006623">
    <property type="term" value="P:protein targeting to vacuole"/>
    <property type="evidence" value="ECO:0007669"/>
    <property type="project" value="TreeGrafter"/>
</dbReference>
<organism evidence="2 3">
    <name type="scientific">Ichthyophthirius multifiliis</name>
    <name type="common">White spot disease agent</name>
    <name type="synonym">Ich</name>
    <dbReference type="NCBI Taxonomy" id="5932"/>
    <lineage>
        <taxon>Eukaryota</taxon>
        <taxon>Sar</taxon>
        <taxon>Alveolata</taxon>
        <taxon>Ciliophora</taxon>
        <taxon>Intramacronucleata</taxon>
        <taxon>Oligohymenophorea</taxon>
        <taxon>Hymenostomatida</taxon>
        <taxon>Ophryoglenina</taxon>
        <taxon>Ichthyophthirius</taxon>
    </lineage>
</organism>
<dbReference type="InParanoid" id="G0QU56"/>
<dbReference type="GO" id="GO:0045053">
    <property type="term" value="P:protein retention in Golgi apparatus"/>
    <property type="evidence" value="ECO:0007669"/>
    <property type="project" value="TreeGrafter"/>
</dbReference>
<gene>
    <name evidence="2" type="ORF">IMG5_114970</name>
</gene>
<dbReference type="GeneID" id="14907384"/>
<reference evidence="2 3" key="1">
    <citation type="submission" date="2011-07" db="EMBL/GenBank/DDBJ databases">
        <authorList>
            <person name="Coyne R."/>
            <person name="Brami D."/>
            <person name="Johnson J."/>
            <person name="Hostetler J."/>
            <person name="Hannick L."/>
            <person name="Clark T."/>
            <person name="Cassidy-Hanley D."/>
            <person name="Inman J."/>
        </authorList>
    </citation>
    <scope>NUCLEOTIDE SEQUENCE [LARGE SCALE GENOMIC DNA]</scope>
    <source>
        <strain evidence="2 3">G5</strain>
    </source>
</reference>
<sequence length="312" mass="35015">MIVNKIKFNISFHTKIVKEEEVEENKGLKSFSLDFLADALGTAFKNIDEAPVKLQGFKIEEQFGTTSNIIHKIKEHYQKRIISTLFMLLGSVEIIGNPINLFRKIKIGIEDFYMKPLEGLQNEGLLGLGVGMMEGTGSLMKNTIAGACYSVNKFSGSLASCLTIISSDYDYIQQRKKFMLNKPQKLSQGLKQAGQSIYQSLDSGLTGIVVHPYQGGQKNGLTGFIKGAFKGVSGILTKPLSGALDATAKAAEGLTSIFAVYDDRSRDTRMRMPRIMYENEKDIKHKYIKFKRKQIENFKIVERLKYLQDLIE</sequence>
<protein>
    <submittedName>
        <fullName evidence="2">PH domain protein</fullName>
    </submittedName>
</protein>
<dbReference type="PANTHER" id="PTHR16166:SF93">
    <property type="entry name" value="INTERMEMBRANE LIPID TRANSFER PROTEIN VPS13"/>
    <property type="match status" value="1"/>
</dbReference>
<evidence type="ECO:0000256" key="1">
    <source>
        <dbReference type="ARBA" id="ARBA00006545"/>
    </source>
</evidence>
<dbReference type="InterPro" id="IPR026847">
    <property type="entry name" value="VPS13"/>
</dbReference>
<dbReference type="OMA" id="PRHIANN"/>
<name>G0QU56_ICHMU</name>
<evidence type="ECO:0000313" key="2">
    <source>
        <dbReference type="EMBL" id="EGR31237.1"/>
    </source>
</evidence>
<accession>G0QU56</accession>
<dbReference type="EMBL" id="GL983901">
    <property type="protein sequence ID" value="EGR31237.1"/>
    <property type="molecule type" value="Genomic_DNA"/>
</dbReference>
<dbReference type="eggNOG" id="KOG1809">
    <property type="taxonomic scope" value="Eukaryota"/>
</dbReference>
<dbReference type="Proteomes" id="UP000008983">
    <property type="component" value="Unassembled WGS sequence"/>
</dbReference>
<comment type="similarity">
    <text evidence="1">Belongs to the VPS13 family.</text>
</comment>
<dbReference type="PANTHER" id="PTHR16166">
    <property type="entry name" value="VACUOLAR PROTEIN SORTING-ASSOCIATED PROTEIN VPS13"/>
    <property type="match status" value="1"/>
</dbReference>
<dbReference type="AlphaFoldDB" id="G0QU56"/>
<proteinExistence type="inferred from homology"/>
<keyword evidence="3" id="KW-1185">Reference proteome</keyword>
<dbReference type="RefSeq" id="XP_004034723.1">
    <property type="nucleotide sequence ID" value="XM_004034675.1"/>
</dbReference>